<evidence type="ECO:0000256" key="2">
    <source>
        <dbReference type="ARBA" id="ARBA00009261"/>
    </source>
</evidence>
<keyword evidence="3 9" id="KW-0813">Transport</keyword>
<keyword evidence="8 9" id="KW-0472">Membrane</keyword>
<sequence>MLIFISQEELLESVRHINNTYLGPILIVFLLGAGLYYTIRLHFIQRHVFRAFRLTFKGAFKRCKATKAEGMSQFQALSTAVAAQLGTGNIIGVATAIAAGGPGAVFWLWVSALVGMATNYAEAVLSQLYKTSIDGHVVGGPAYYILKGLKSKFLATFFAIVAVIVLGFMGTIVQSNSICLTLTNVLPVKSIYIGIVVAIIVGFILIGGITRIAAFAEKVVPIMACIYITGGLIVIGMNYEHVVPAIESIFVGAFSPQSLGGGVLGITIMKAMRYGISRGLFSNEAGIGTTPHAHAVAKVKHPYEQGMMALVGVGTNFIVCTISALIVLVTGTHLTNTGADAAQASFGTAFGEGGLIFVAVTLFFFSLTTIVGWYFFAAQNLRYLIGEKCITPFRMMVVAVVVVGSILQVELVWELTDAFNVFLVVPNIIALLLLSPKVIEQTRKLAKAIKDKQM</sequence>
<evidence type="ECO:0000256" key="4">
    <source>
        <dbReference type="ARBA" id="ARBA00022475"/>
    </source>
</evidence>
<evidence type="ECO:0000256" key="6">
    <source>
        <dbReference type="ARBA" id="ARBA00022847"/>
    </source>
</evidence>
<comment type="similarity">
    <text evidence="2 9">Belongs to the alanine or glycine:cation symporter (AGCS) (TC 2.A.25) family.</text>
</comment>
<dbReference type="GO" id="GO:0005886">
    <property type="term" value="C:plasma membrane"/>
    <property type="evidence" value="ECO:0007669"/>
    <property type="project" value="UniProtKB-SubCell"/>
</dbReference>
<name>F3ZRD0_9BACE</name>
<evidence type="ECO:0000256" key="1">
    <source>
        <dbReference type="ARBA" id="ARBA00004651"/>
    </source>
</evidence>
<protein>
    <submittedName>
        <fullName evidence="10">Amino acid carrier protein</fullName>
    </submittedName>
</protein>
<feature type="transmembrane region" description="Helical" evidence="9">
    <location>
        <begin position="153"/>
        <end position="171"/>
    </location>
</feature>
<evidence type="ECO:0000256" key="7">
    <source>
        <dbReference type="ARBA" id="ARBA00022989"/>
    </source>
</evidence>
<feature type="transmembrane region" description="Helical" evidence="9">
    <location>
        <begin position="20"/>
        <end position="39"/>
    </location>
</feature>
<feature type="transmembrane region" description="Helical" evidence="9">
    <location>
        <begin position="308"/>
        <end position="334"/>
    </location>
</feature>
<organism evidence="10 11">
    <name type="scientific">Bacteroides coprosuis DSM 18011</name>
    <dbReference type="NCBI Taxonomy" id="679937"/>
    <lineage>
        <taxon>Bacteria</taxon>
        <taxon>Pseudomonadati</taxon>
        <taxon>Bacteroidota</taxon>
        <taxon>Bacteroidia</taxon>
        <taxon>Bacteroidales</taxon>
        <taxon>Bacteroidaceae</taxon>
        <taxon>Bacteroides</taxon>
    </lineage>
</organism>
<feature type="transmembrane region" description="Helical" evidence="9">
    <location>
        <begin position="219"/>
        <end position="237"/>
    </location>
</feature>
<dbReference type="FunFam" id="1.20.1740.10:FF:000004">
    <property type="entry name" value="Sodium:alanine symporter family protein"/>
    <property type="match status" value="1"/>
</dbReference>
<keyword evidence="4 9" id="KW-1003">Cell membrane</keyword>
<proteinExistence type="inferred from homology"/>
<gene>
    <name evidence="10" type="ORF">Bcop_1747</name>
</gene>
<dbReference type="HOGENOM" id="CLU_024867_1_0_10"/>
<evidence type="ECO:0000256" key="3">
    <source>
        <dbReference type="ARBA" id="ARBA00022448"/>
    </source>
</evidence>
<evidence type="ECO:0000313" key="11">
    <source>
        <dbReference type="Proteomes" id="UP000018439"/>
    </source>
</evidence>
<dbReference type="Gene3D" id="1.20.1740.10">
    <property type="entry name" value="Amino acid/polyamine transporter I"/>
    <property type="match status" value="1"/>
</dbReference>
<dbReference type="Proteomes" id="UP000018439">
    <property type="component" value="Chromosome"/>
</dbReference>
<dbReference type="Pfam" id="PF01235">
    <property type="entry name" value="Na_Ala_symp"/>
    <property type="match status" value="1"/>
</dbReference>
<evidence type="ECO:0000256" key="9">
    <source>
        <dbReference type="RuleBase" id="RU363064"/>
    </source>
</evidence>
<dbReference type="STRING" id="679937.Bcop_1747"/>
<feature type="transmembrane region" description="Helical" evidence="9">
    <location>
        <begin position="191"/>
        <end position="212"/>
    </location>
</feature>
<evidence type="ECO:0000313" key="10">
    <source>
        <dbReference type="EMBL" id="EGJ71938.1"/>
    </source>
</evidence>
<dbReference type="NCBIfam" id="TIGR00835">
    <property type="entry name" value="agcS"/>
    <property type="match status" value="1"/>
</dbReference>
<evidence type="ECO:0000256" key="8">
    <source>
        <dbReference type="ARBA" id="ARBA00023136"/>
    </source>
</evidence>
<accession>F3ZRD0</accession>
<keyword evidence="6 9" id="KW-0769">Symport</keyword>
<dbReference type="PANTHER" id="PTHR30330">
    <property type="entry name" value="AGSS FAMILY TRANSPORTER, SODIUM-ALANINE"/>
    <property type="match status" value="1"/>
</dbReference>
<feature type="transmembrane region" description="Helical" evidence="9">
    <location>
        <begin position="354"/>
        <end position="376"/>
    </location>
</feature>
<dbReference type="AlphaFoldDB" id="F3ZRD0"/>
<dbReference type="OrthoDB" id="9804874at2"/>
<feature type="transmembrane region" description="Helical" evidence="9">
    <location>
        <begin position="249"/>
        <end position="269"/>
    </location>
</feature>
<dbReference type="eggNOG" id="COG1115">
    <property type="taxonomic scope" value="Bacteria"/>
</dbReference>
<dbReference type="PANTHER" id="PTHR30330:SF14">
    <property type="entry name" value="SODIUM_AMINO ACID (ALANINE) SYMPORTER"/>
    <property type="match status" value="1"/>
</dbReference>
<keyword evidence="5 9" id="KW-0812">Transmembrane</keyword>
<feature type="transmembrane region" description="Helical" evidence="9">
    <location>
        <begin position="396"/>
        <end position="413"/>
    </location>
</feature>
<keyword evidence="7 9" id="KW-1133">Transmembrane helix</keyword>
<evidence type="ECO:0000256" key="5">
    <source>
        <dbReference type="ARBA" id="ARBA00022692"/>
    </source>
</evidence>
<dbReference type="InterPro" id="IPR001463">
    <property type="entry name" value="Na/Ala_symport"/>
</dbReference>
<dbReference type="GO" id="GO:0005283">
    <property type="term" value="F:amino acid:sodium symporter activity"/>
    <property type="evidence" value="ECO:0007669"/>
    <property type="project" value="InterPro"/>
</dbReference>
<dbReference type="PRINTS" id="PR00175">
    <property type="entry name" value="NAALASMPORT"/>
</dbReference>
<keyword evidence="11" id="KW-1185">Reference proteome</keyword>
<feature type="transmembrane region" description="Helical" evidence="9">
    <location>
        <begin position="419"/>
        <end position="439"/>
    </location>
</feature>
<comment type="subcellular location">
    <subcellularLocation>
        <location evidence="1 9">Cell membrane</location>
        <topology evidence="1 9">Multi-pass membrane protein</topology>
    </subcellularLocation>
</comment>
<reference evidence="10 11" key="1">
    <citation type="journal article" date="2011" name="Stand. Genomic Sci.">
        <title>Non-contiguous finished genome sequence of Bacteroides coprosuis type strain (PC139).</title>
        <authorList>
            <person name="Land M."/>
            <person name="Held B."/>
            <person name="Gronow S."/>
            <person name="Abt B."/>
            <person name="Lucas S."/>
            <person name="Del Rio T.G."/>
            <person name="Nolan M."/>
            <person name="Tice H."/>
            <person name="Cheng J.F."/>
            <person name="Pitluck S."/>
            <person name="Liolios K."/>
            <person name="Pagani I."/>
            <person name="Ivanova N."/>
            <person name="Mavromatis K."/>
            <person name="Mikhailova N."/>
            <person name="Pati A."/>
            <person name="Tapia R."/>
            <person name="Han C."/>
            <person name="Goodwin L."/>
            <person name="Chen A."/>
            <person name="Palaniappan K."/>
            <person name="Hauser L."/>
            <person name="Brambilla E.M."/>
            <person name="Rohde M."/>
            <person name="Goker M."/>
            <person name="Detter J.C."/>
            <person name="Woyke T."/>
            <person name="Bristow J."/>
            <person name="Eisen J.A."/>
            <person name="Markowitz V."/>
            <person name="Hugenholtz P."/>
            <person name="Kyrpides N.C."/>
            <person name="Klenk H.P."/>
            <person name="Lapidus A."/>
        </authorList>
    </citation>
    <scope>NUCLEOTIDE SEQUENCE [LARGE SCALE GENOMIC DNA]</scope>
    <source>
        <strain evidence="10 11">DSM 18011</strain>
    </source>
</reference>
<dbReference type="EMBL" id="CM001167">
    <property type="protein sequence ID" value="EGJ71938.1"/>
    <property type="molecule type" value="Genomic_DNA"/>
</dbReference>